<evidence type="ECO:0000256" key="1">
    <source>
        <dbReference type="ARBA" id="ARBA00006865"/>
    </source>
</evidence>
<dbReference type="InterPro" id="IPR013320">
    <property type="entry name" value="ConA-like_dom_sf"/>
</dbReference>
<feature type="signal peptide" evidence="2">
    <location>
        <begin position="1"/>
        <end position="26"/>
    </location>
</feature>
<dbReference type="InterPro" id="IPR000757">
    <property type="entry name" value="Beta-glucanase-like"/>
</dbReference>
<feature type="chain" id="PRO_5047325238" description="GH16 domain-containing protein" evidence="2">
    <location>
        <begin position="27"/>
        <end position="290"/>
    </location>
</feature>
<proteinExistence type="inferred from homology"/>
<accession>A0ABQ1VA03</accession>
<evidence type="ECO:0000313" key="4">
    <source>
        <dbReference type="EMBL" id="GGF47739.1"/>
    </source>
</evidence>
<keyword evidence="2" id="KW-0732">Signal</keyword>
<dbReference type="Pfam" id="PF00722">
    <property type="entry name" value="Glyco_hydro_16"/>
    <property type="match status" value="1"/>
</dbReference>
<comment type="caution">
    <text evidence="4">The sequence shown here is derived from an EMBL/GenBank/DDBJ whole genome shotgun (WGS) entry which is preliminary data.</text>
</comment>
<dbReference type="Gene3D" id="2.60.120.200">
    <property type="match status" value="1"/>
</dbReference>
<feature type="domain" description="GH16" evidence="3">
    <location>
        <begin position="59"/>
        <end position="290"/>
    </location>
</feature>
<dbReference type="Proteomes" id="UP000647339">
    <property type="component" value="Unassembled WGS sequence"/>
</dbReference>
<dbReference type="SUPFAM" id="SSF49899">
    <property type="entry name" value="Concanavalin A-like lectins/glucanases"/>
    <property type="match status" value="1"/>
</dbReference>
<gene>
    <name evidence="4" type="ORF">GCM10011339_40400</name>
</gene>
<dbReference type="PANTHER" id="PTHR10963">
    <property type="entry name" value="GLYCOSYL HYDROLASE-RELATED"/>
    <property type="match status" value="1"/>
</dbReference>
<dbReference type="CDD" id="cd08023">
    <property type="entry name" value="GH16_laminarinase_like"/>
    <property type="match status" value="1"/>
</dbReference>
<dbReference type="PROSITE" id="PS51762">
    <property type="entry name" value="GH16_2"/>
    <property type="match status" value="1"/>
</dbReference>
<name>A0ABQ1VA03_9BACT</name>
<reference evidence="5" key="1">
    <citation type="journal article" date="2019" name="Int. J. Syst. Evol. Microbiol.">
        <title>The Global Catalogue of Microorganisms (GCM) 10K type strain sequencing project: providing services to taxonomists for standard genome sequencing and annotation.</title>
        <authorList>
            <consortium name="The Broad Institute Genomics Platform"/>
            <consortium name="The Broad Institute Genome Sequencing Center for Infectious Disease"/>
            <person name="Wu L."/>
            <person name="Ma J."/>
        </authorList>
    </citation>
    <scope>NUCLEOTIDE SEQUENCE [LARGE SCALE GENOMIC DNA]</scope>
    <source>
        <strain evidence="5">CGMCC 1.15407</strain>
    </source>
</reference>
<protein>
    <recommendedName>
        <fullName evidence="3">GH16 domain-containing protein</fullName>
    </recommendedName>
</protein>
<evidence type="ECO:0000259" key="3">
    <source>
        <dbReference type="PROSITE" id="PS51762"/>
    </source>
</evidence>
<dbReference type="PANTHER" id="PTHR10963:SF55">
    <property type="entry name" value="GLYCOSIDE HYDROLASE FAMILY 16 PROTEIN"/>
    <property type="match status" value="1"/>
</dbReference>
<dbReference type="InterPro" id="IPR050546">
    <property type="entry name" value="Glycosyl_Hydrlase_16"/>
</dbReference>
<comment type="similarity">
    <text evidence="1">Belongs to the glycosyl hydrolase 16 family.</text>
</comment>
<sequence>MNKILSNLFCPLLTALALGFFPTACSGQSEAPAPNIPAPAPPKDLGWEFKKTPIWQDEFDYEGYPDPEKWGYDTGGHGWGNKELQYYTEALNNAKVANGVLTITAINENKESNNFTSARLVSKGKGDFLYGRFEVKARLPKGRGTWPAIWMLPTEWEYGGWPASGEIDIMEHVGYDQDIVHITVHTEAFNHKMGTQVGKKREVKHVSEAYHTYRVDWTPYAIRGYIDDELLFTFTNDGKGYPSWPFDKTFHVLLNLAVGGDWGGAEGVDQEAFPASFNIDYVRVYEMIEK</sequence>
<evidence type="ECO:0000313" key="5">
    <source>
        <dbReference type="Proteomes" id="UP000647339"/>
    </source>
</evidence>
<dbReference type="EMBL" id="BMIU01000027">
    <property type="protein sequence ID" value="GGF47739.1"/>
    <property type="molecule type" value="Genomic_DNA"/>
</dbReference>
<organism evidence="4 5">
    <name type="scientific">Echinicola rosea</name>
    <dbReference type="NCBI Taxonomy" id="1807691"/>
    <lineage>
        <taxon>Bacteria</taxon>
        <taxon>Pseudomonadati</taxon>
        <taxon>Bacteroidota</taxon>
        <taxon>Cytophagia</taxon>
        <taxon>Cytophagales</taxon>
        <taxon>Cyclobacteriaceae</taxon>
        <taxon>Echinicola</taxon>
    </lineage>
</organism>
<keyword evidence="5" id="KW-1185">Reference proteome</keyword>
<dbReference type="RefSeq" id="WP_137402257.1">
    <property type="nucleotide sequence ID" value="NZ_BMIU01000027.1"/>
</dbReference>
<evidence type="ECO:0000256" key="2">
    <source>
        <dbReference type="SAM" id="SignalP"/>
    </source>
</evidence>